<name>A0A9N9X4Y1_PHACE</name>
<feature type="compositionally biased region" description="Acidic residues" evidence="1">
    <location>
        <begin position="259"/>
        <end position="268"/>
    </location>
</feature>
<dbReference type="OrthoDB" id="6774547at2759"/>
<accession>A0A9N9X4Y1</accession>
<reference evidence="2" key="2">
    <citation type="submission" date="2022-10" db="EMBL/GenBank/DDBJ databases">
        <authorList>
            <consortium name="ENA_rothamsted_submissions"/>
            <consortium name="culmorum"/>
            <person name="King R."/>
        </authorList>
    </citation>
    <scope>NUCLEOTIDE SEQUENCE</scope>
</reference>
<feature type="compositionally biased region" description="Basic and acidic residues" evidence="1">
    <location>
        <begin position="588"/>
        <end position="613"/>
    </location>
</feature>
<proteinExistence type="predicted"/>
<organism evidence="2 3">
    <name type="scientific">Phaedon cochleariae</name>
    <name type="common">Mustard beetle</name>
    <dbReference type="NCBI Taxonomy" id="80249"/>
    <lineage>
        <taxon>Eukaryota</taxon>
        <taxon>Metazoa</taxon>
        <taxon>Ecdysozoa</taxon>
        <taxon>Arthropoda</taxon>
        <taxon>Hexapoda</taxon>
        <taxon>Insecta</taxon>
        <taxon>Pterygota</taxon>
        <taxon>Neoptera</taxon>
        <taxon>Endopterygota</taxon>
        <taxon>Coleoptera</taxon>
        <taxon>Polyphaga</taxon>
        <taxon>Cucujiformia</taxon>
        <taxon>Chrysomeloidea</taxon>
        <taxon>Chrysomelidae</taxon>
        <taxon>Chrysomelinae</taxon>
        <taxon>Chrysomelini</taxon>
        <taxon>Phaedon</taxon>
    </lineage>
</organism>
<protein>
    <submittedName>
        <fullName evidence="2">Uncharacterized protein</fullName>
    </submittedName>
</protein>
<evidence type="ECO:0000313" key="3">
    <source>
        <dbReference type="Proteomes" id="UP001153737"/>
    </source>
</evidence>
<feature type="region of interest" description="Disordered" evidence="1">
    <location>
        <begin position="255"/>
        <end position="282"/>
    </location>
</feature>
<sequence>MEGWHIVKFIEGNDMVKAVPDSWIFGESEDYKCLWPDTILGVENSPDDSFYMATQKAEMAKYTSELDTESEFSREHRGEDILNKRKKEKNLPYISTVDDASTLEKVARRSPQFKLPTPPETSIPSSISTQEEYEPQIIHKVMRTENPEENLKLQITCSNDKTESGLPNNCNSETSIPSSISTQEEYEPQIIQNSNKKTSTVSNEKNIDEENPTAVNFEMIEIIDDLGNVINNIHDLHETIQNEWKEQPIIVLTETQKNEEEDQPQEDIEGSKQKPRKRKLKPAEWKLNVRKKKCQSGEQYVNVRGKVVKARSLQNKKNCLQNCKFNCAKQISQDERKQAFNSYWSSTQNEKYLFLRNTTKKAMKGRKTTGDNVSRRCYSFTYFIQVKGGDIRVCKKYFLGTFDISQKPVYTAHLEPNEIKKDNRGKQSEESAKKEEIMTHIKSFPVIDSHYCRQNTKRKYLEANLSVAKMYGLYTKWCHDNDTTAAKLSYYRHIFTTEFNYGFHVPEQDRGIRCESFKIKNEENTLAERNKDRERAMEKGRPETALDEATQSENGEVFVIQVEDDEAQAPNKQRSKKHTRENPPPTAYKDEHRSERKRLSEIAKALDNDQRYE</sequence>
<dbReference type="PANTHER" id="PTHR10773:SF19">
    <property type="match status" value="1"/>
</dbReference>
<dbReference type="EMBL" id="OU896713">
    <property type="protein sequence ID" value="CAG9823940.1"/>
    <property type="molecule type" value="Genomic_DNA"/>
</dbReference>
<feature type="region of interest" description="Disordered" evidence="1">
    <location>
        <begin position="530"/>
        <end position="613"/>
    </location>
</feature>
<gene>
    <name evidence="2" type="ORF">PHAECO_LOCUS11424</name>
</gene>
<feature type="compositionally biased region" description="Basic and acidic residues" evidence="1">
    <location>
        <begin position="530"/>
        <end position="544"/>
    </location>
</feature>
<keyword evidence="3" id="KW-1185">Reference proteome</keyword>
<dbReference type="AlphaFoldDB" id="A0A9N9X4Y1"/>
<dbReference type="PANTHER" id="PTHR10773">
    <property type="entry name" value="DNA-DIRECTED RNA POLYMERASES I, II, AND III SUBUNIT RPABC2"/>
    <property type="match status" value="1"/>
</dbReference>
<evidence type="ECO:0000256" key="1">
    <source>
        <dbReference type="SAM" id="MobiDB-lite"/>
    </source>
</evidence>
<evidence type="ECO:0000313" key="2">
    <source>
        <dbReference type="EMBL" id="CAG9823940.1"/>
    </source>
</evidence>
<dbReference type="Proteomes" id="UP001153737">
    <property type="component" value="Chromosome 7"/>
</dbReference>
<reference evidence="2" key="1">
    <citation type="submission" date="2022-01" db="EMBL/GenBank/DDBJ databases">
        <authorList>
            <person name="King R."/>
        </authorList>
    </citation>
    <scope>NUCLEOTIDE SEQUENCE</scope>
</reference>